<dbReference type="Proteomes" id="UP000280307">
    <property type="component" value="Unassembled WGS sequence"/>
</dbReference>
<dbReference type="AlphaFoldDB" id="A0A426TRS2"/>
<accession>A0A426TRS2</accession>
<feature type="transmembrane region" description="Helical" evidence="1">
    <location>
        <begin position="195"/>
        <end position="216"/>
    </location>
</feature>
<proteinExistence type="predicted"/>
<protein>
    <submittedName>
        <fullName evidence="2">Uncharacterized protein</fullName>
    </submittedName>
</protein>
<organism evidence="2 3">
    <name type="scientific">Candidatus Viridilinea halotolerans</name>
    <dbReference type="NCBI Taxonomy" id="2491704"/>
    <lineage>
        <taxon>Bacteria</taxon>
        <taxon>Bacillati</taxon>
        <taxon>Chloroflexota</taxon>
        <taxon>Chloroflexia</taxon>
        <taxon>Chloroflexales</taxon>
        <taxon>Chloroflexineae</taxon>
        <taxon>Oscillochloridaceae</taxon>
        <taxon>Candidatus Viridilinea</taxon>
    </lineage>
</organism>
<name>A0A426TRS2_9CHLR</name>
<sequence>MPMWAKTIMLFIGLAFIGLGIGLGFFVARQAQANAERAARLQPLSAAAFKYAAPANTVLVEGSISSQNPLRFRTFVAYSVVEYRGEADDDGDPKWELLERVTPPLFLDAGGLIALSNNNYQLQRSHAEYQDQPYLRWDGWRNEGTKIYSGLIHDGTVMVIGTVTRRAAQNELEAEFVFAGTRAEYISDQRQTSAMLPWVGLIFGLAGVFIVALGFWEQLPRFGTRG</sequence>
<evidence type="ECO:0000256" key="1">
    <source>
        <dbReference type="SAM" id="Phobius"/>
    </source>
</evidence>
<gene>
    <name evidence="2" type="ORF">EI684_20840</name>
</gene>
<evidence type="ECO:0000313" key="3">
    <source>
        <dbReference type="Proteomes" id="UP000280307"/>
    </source>
</evidence>
<comment type="caution">
    <text evidence="2">The sequence shown here is derived from an EMBL/GenBank/DDBJ whole genome shotgun (WGS) entry which is preliminary data.</text>
</comment>
<reference evidence="2 3" key="1">
    <citation type="submission" date="2018-12" db="EMBL/GenBank/DDBJ databases">
        <title>Genome Sequence of Candidatus Viridilinea halotolerans isolated from saline sulfide-rich spring.</title>
        <authorList>
            <person name="Grouzdev D.S."/>
            <person name="Burganskaya E.I."/>
            <person name="Krutkina M.S."/>
            <person name="Sukhacheva M.V."/>
            <person name="Gorlenko V.M."/>
        </authorList>
    </citation>
    <scope>NUCLEOTIDE SEQUENCE [LARGE SCALE GENOMIC DNA]</scope>
    <source>
        <strain evidence="2">Chok-6</strain>
    </source>
</reference>
<dbReference type="EMBL" id="RSAS01000858">
    <property type="protein sequence ID" value="RRR66378.1"/>
    <property type="molecule type" value="Genomic_DNA"/>
</dbReference>
<keyword evidence="1" id="KW-0812">Transmembrane</keyword>
<keyword evidence="1" id="KW-1133">Transmembrane helix</keyword>
<keyword evidence="1" id="KW-0472">Membrane</keyword>
<evidence type="ECO:0000313" key="2">
    <source>
        <dbReference type="EMBL" id="RRR66378.1"/>
    </source>
</evidence>